<accession>A0A174B5E5</accession>
<dbReference type="EMBL" id="CYZH01000005">
    <property type="protein sequence ID" value="CUN96047.1"/>
    <property type="molecule type" value="Genomic_DNA"/>
</dbReference>
<dbReference type="RefSeq" id="WP_055278647.1">
    <property type="nucleotide sequence ID" value="NZ_CABIXA010000005.1"/>
</dbReference>
<dbReference type="InterPro" id="IPR014819">
    <property type="entry name" value="PriCT_2"/>
</dbReference>
<gene>
    <name evidence="4" type="ORF">ERS852397_01112</name>
</gene>
<feature type="domain" description="BT4734-like N-terminal" evidence="3">
    <location>
        <begin position="87"/>
        <end position="207"/>
    </location>
</feature>
<organism evidence="4 5">
    <name type="scientific">Bacteroides finegoldii</name>
    <dbReference type="NCBI Taxonomy" id="338188"/>
    <lineage>
        <taxon>Bacteria</taxon>
        <taxon>Pseudomonadati</taxon>
        <taxon>Bacteroidota</taxon>
        <taxon>Bacteroidia</taxon>
        <taxon>Bacteroidales</taxon>
        <taxon>Bacteroidaceae</taxon>
        <taxon>Bacteroides</taxon>
    </lineage>
</organism>
<feature type="region of interest" description="Disordered" evidence="1">
    <location>
        <begin position="1"/>
        <end position="22"/>
    </location>
</feature>
<dbReference type="InterPro" id="IPR014907">
    <property type="entry name" value="BT4734-like_N"/>
</dbReference>
<dbReference type="Proteomes" id="UP000095517">
    <property type="component" value="Unassembled WGS sequence"/>
</dbReference>
<proteinExistence type="predicted"/>
<dbReference type="AlphaFoldDB" id="A0A174B5E5"/>
<evidence type="ECO:0000256" key="1">
    <source>
        <dbReference type="SAM" id="MobiDB-lite"/>
    </source>
</evidence>
<name>A0A174B5E5_9BACE</name>
<dbReference type="GO" id="GO:0016817">
    <property type="term" value="F:hydrolase activity, acting on acid anhydrides"/>
    <property type="evidence" value="ECO:0007669"/>
    <property type="project" value="InterPro"/>
</dbReference>
<evidence type="ECO:0000259" key="3">
    <source>
        <dbReference type="Pfam" id="PF08800"/>
    </source>
</evidence>
<evidence type="ECO:0000313" key="4">
    <source>
        <dbReference type="EMBL" id="CUN96047.1"/>
    </source>
</evidence>
<protein>
    <submittedName>
        <fullName evidence="4">Primase C terminal 2 (PriCT-2)</fullName>
    </submittedName>
</protein>
<reference evidence="4 5" key="1">
    <citation type="submission" date="2015-09" db="EMBL/GenBank/DDBJ databases">
        <authorList>
            <consortium name="Pathogen Informatics"/>
        </authorList>
    </citation>
    <scope>NUCLEOTIDE SEQUENCE [LARGE SCALE GENOMIC DNA]</scope>
    <source>
        <strain evidence="4 5">2789STDY5608840</strain>
    </source>
</reference>
<feature type="domain" description="Primase C-terminal 2" evidence="2">
    <location>
        <begin position="254"/>
        <end position="325"/>
    </location>
</feature>
<evidence type="ECO:0000313" key="5">
    <source>
        <dbReference type="Proteomes" id="UP000095517"/>
    </source>
</evidence>
<sequence length="333" mass="39135">MDIMKNVLNKNDNSNKEKKKNKNKKKEESCIIFTSPFEEPIVSLFENFYSKEPIREVKLSSFLHTRKFKEKVELYRTNTDEKIRKKIKESIECVTPSGTFNQRRESALIKHTNLLCIDIDSKDNRMVDLPECKAILGEYFNSLYYAGVSIGGDGIFLIFRISHPEFHKQHFAALELFLNKVFHLQVDKGVKSPVSLRVGSYDAEPYYNPNPMPFTHMLEIDKWANDMIRPVTERNETRDRIEKAVSFIVENGIDITSRYKDWFKVGCALASEYGENGRYWFHLVSRMYKGYYGYDEGECDYQYNKCLKYQRNEGGIKIGTFFYLCECHGVKYR</sequence>
<dbReference type="Pfam" id="PF08707">
    <property type="entry name" value="PriCT_2"/>
    <property type="match status" value="1"/>
</dbReference>
<evidence type="ECO:0000259" key="2">
    <source>
        <dbReference type="Pfam" id="PF08707"/>
    </source>
</evidence>
<dbReference type="Pfam" id="PF08800">
    <property type="entry name" value="BT4734-like_N"/>
    <property type="match status" value="1"/>
</dbReference>
<dbReference type="STRING" id="338188.ERS852397_01112"/>